<dbReference type="Proteomes" id="UP001139646">
    <property type="component" value="Unassembled WGS sequence"/>
</dbReference>
<evidence type="ECO:0000313" key="4">
    <source>
        <dbReference type="Proteomes" id="UP001139646"/>
    </source>
</evidence>
<keyword evidence="1" id="KW-0732">Signal</keyword>
<name>A0ABS9X7R3_9GAMM</name>
<accession>A0ABS9X7R3</accession>
<dbReference type="EMBL" id="JAKKSL010000005">
    <property type="protein sequence ID" value="MCI2285536.1"/>
    <property type="molecule type" value="Genomic_DNA"/>
</dbReference>
<keyword evidence="4" id="KW-1185">Reference proteome</keyword>
<sequence>MLTFLKKGLLVALGPSLLISSYSVLAHEPDLNALKAEAITIVKQFGGTLKPQLKKALKEGGVKHAIEVCSVLAPNIAKELSLASQWQVKRVSLKARNNPNAIPDAWEKSTLESFDQRQETGEKPQTIAKAEIVNHEYRFMKAQGVEPLCLTCHGSSLSEEAKAALTQYYPEDKATGYALGEIRGAFSLTKQL</sequence>
<comment type="caution">
    <text evidence="3">The sequence shown here is derived from an EMBL/GenBank/DDBJ whole genome shotgun (WGS) entry which is preliminary data.</text>
</comment>
<gene>
    <name evidence="3" type="ORF">L3081_21750</name>
</gene>
<reference evidence="3" key="1">
    <citation type="submission" date="2022-01" db="EMBL/GenBank/DDBJ databases">
        <title>Colwellia maritima, isolated from seawater.</title>
        <authorList>
            <person name="Kristyanto S."/>
            <person name="Jung J."/>
            <person name="Jeon C.O."/>
        </authorList>
    </citation>
    <scope>NUCLEOTIDE SEQUENCE</scope>
    <source>
        <strain evidence="3">MSW7</strain>
    </source>
</reference>
<dbReference type="Pfam" id="PF11845">
    <property type="entry name" value="Tll0287-like"/>
    <property type="match status" value="1"/>
</dbReference>
<feature type="chain" id="PRO_5046545799" evidence="1">
    <location>
        <begin position="27"/>
        <end position="192"/>
    </location>
</feature>
<evidence type="ECO:0000256" key="1">
    <source>
        <dbReference type="SAM" id="SignalP"/>
    </source>
</evidence>
<dbReference type="RefSeq" id="WP_242288413.1">
    <property type="nucleotide sequence ID" value="NZ_JAKKSL010000005.1"/>
</dbReference>
<dbReference type="InterPro" id="IPR021796">
    <property type="entry name" value="Tll0287-like_dom"/>
</dbReference>
<feature type="signal peptide" evidence="1">
    <location>
        <begin position="1"/>
        <end position="26"/>
    </location>
</feature>
<organism evidence="3 4">
    <name type="scientific">Colwellia maritima</name>
    <dbReference type="NCBI Taxonomy" id="2912588"/>
    <lineage>
        <taxon>Bacteria</taxon>
        <taxon>Pseudomonadati</taxon>
        <taxon>Pseudomonadota</taxon>
        <taxon>Gammaproteobacteria</taxon>
        <taxon>Alteromonadales</taxon>
        <taxon>Colwelliaceae</taxon>
        <taxon>Colwellia</taxon>
    </lineage>
</organism>
<proteinExistence type="predicted"/>
<protein>
    <submittedName>
        <fullName evidence="3">DUF3365 domain-containing protein</fullName>
    </submittedName>
</protein>
<evidence type="ECO:0000259" key="2">
    <source>
        <dbReference type="Pfam" id="PF11845"/>
    </source>
</evidence>
<feature type="domain" description="Tll0287-like" evidence="2">
    <location>
        <begin position="57"/>
        <end position="188"/>
    </location>
</feature>
<evidence type="ECO:0000313" key="3">
    <source>
        <dbReference type="EMBL" id="MCI2285536.1"/>
    </source>
</evidence>